<dbReference type="Proteomes" id="UP000694397">
    <property type="component" value="Chromosome 2"/>
</dbReference>
<dbReference type="GO" id="GO:0005829">
    <property type="term" value="C:cytosol"/>
    <property type="evidence" value="ECO:0007669"/>
    <property type="project" value="TreeGrafter"/>
</dbReference>
<sequence length="112" mass="11942">MASVEVAPCQNVVTRVVSLPLVSSTYDLVSSVYSSTKDSHPYIKSVREVAEMGVKTITSVALTGAMLLIGKLEPQTAIANDLACKGLDKIEKKLPILHQPSEQIIATAKNCS</sequence>
<accession>A0A8C9RVP2</accession>
<organism evidence="4 5">
    <name type="scientific">Scleropages formosus</name>
    <name type="common">Asian bonytongue</name>
    <name type="synonym">Osteoglossum formosum</name>
    <dbReference type="NCBI Taxonomy" id="113540"/>
    <lineage>
        <taxon>Eukaryota</taxon>
        <taxon>Metazoa</taxon>
        <taxon>Chordata</taxon>
        <taxon>Craniata</taxon>
        <taxon>Vertebrata</taxon>
        <taxon>Euteleostomi</taxon>
        <taxon>Actinopterygii</taxon>
        <taxon>Neopterygii</taxon>
        <taxon>Teleostei</taxon>
        <taxon>Osteoglossocephala</taxon>
        <taxon>Osteoglossomorpha</taxon>
        <taxon>Osteoglossiformes</taxon>
        <taxon>Osteoglossidae</taxon>
        <taxon>Scleropages</taxon>
    </lineage>
</organism>
<reference evidence="4" key="2">
    <citation type="submission" date="2025-08" db="UniProtKB">
        <authorList>
            <consortium name="Ensembl"/>
        </authorList>
    </citation>
    <scope>IDENTIFICATION</scope>
</reference>
<dbReference type="PANTHER" id="PTHR14024:SF25">
    <property type="entry name" value="PERILIPIN-2"/>
    <property type="match status" value="1"/>
</dbReference>
<evidence type="ECO:0000256" key="2">
    <source>
        <dbReference type="ARBA" id="ARBA00006311"/>
    </source>
</evidence>
<dbReference type="GeneTree" id="ENSGT00950000182920"/>
<dbReference type="OrthoDB" id="376826at2759"/>
<reference evidence="4 5" key="1">
    <citation type="submission" date="2019-04" db="EMBL/GenBank/DDBJ databases">
        <authorList>
            <consortium name="Wellcome Sanger Institute Data Sharing"/>
        </authorList>
    </citation>
    <scope>NUCLEOTIDE SEQUENCE [LARGE SCALE GENOMIC DNA]</scope>
</reference>
<proteinExistence type="inferred from homology"/>
<keyword evidence="3" id="KW-0551">Lipid droplet</keyword>
<comment type="subcellular location">
    <subcellularLocation>
        <location evidence="1">Lipid droplet</location>
    </subcellularLocation>
</comment>
<dbReference type="GO" id="GO:0005811">
    <property type="term" value="C:lipid droplet"/>
    <property type="evidence" value="ECO:0007669"/>
    <property type="project" value="UniProtKB-SubCell"/>
</dbReference>
<evidence type="ECO:0000313" key="4">
    <source>
        <dbReference type="Ensembl" id="ENSSFOP00015024135.2"/>
    </source>
</evidence>
<evidence type="ECO:0000256" key="1">
    <source>
        <dbReference type="ARBA" id="ARBA00004502"/>
    </source>
</evidence>
<dbReference type="InterPro" id="IPR004279">
    <property type="entry name" value="Perilipin"/>
</dbReference>
<reference evidence="4" key="3">
    <citation type="submission" date="2025-09" db="UniProtKB">
        <authorList>
            <consortium name="Ensembl"/>
        </authorList>
    </citation>
    <scope>IDENTIFICATION</scope>
</reference>
<dbReference type="GO" id="GO:0010890">
    <property type="term" value="P:positive regulation of triglyceride storage"/>
    <property type="evidence" value="ECO:0007669"/>
    <property type="project" value="TreeGrafter"/>
</dbReference>
<dbReference type="AlphaFoldDB" id="A0A8C9RVP2"/>
<dbReference type="PANTHER" id="PTHR14024">
    <property type="entry name" value="PERILIPIN"/>
    <property type="match status" value="1"/>
</dbReference>
<dbReference type="GO" id="GO:0019915">
    <property type="term" value="P:lipid storage"/>
    <property type="evidence" value="ECO:0007669"/>
    <property type="project" value="TreeGrafter"/>
</dbReference>
<evidence type="ECO:0000313" key="5">
    <source>
        <dbReference type="Proteomes" id="UP000694397"/>
    </source>
</evidence>
<protein>
    <recommendedName>
        <fullName evidence="6">Perilipin-2-like</fullName>
    </recommendedName>
</protein>
<name>A0A8C9RVP2_SCLFO</name>
<keyword evidence="5" id="KW-1185">Reference proteome</keyword>
<dbReference type="Ensembl" id="ENSSFOT00015024396.2">
    <property type="protein sequence ID" value="ENSSFOP00015024135.2"/>
    <property type="gene ID" value="ENSSFOG00015015520.2"/>
</dbReference>
<evidence type="ECO:0000256" key="3">
    <source>
        <dbReference type="ARBA" id="ARBA00022677"/>
    </source>
</evidence>
<comment type="similarity">
    <text evidence="2">Belongs to the perilipin family.</text>
</comment>
<evidence type="ECO:0008006" key="6">
    <source>
        <dbReference type="Google" id="ProtNLM"/>
    </source>
</evidence>
<dbReference type="Pfam" id="PF03036">
    <property type="entry name" value="Perilipin"/>
    <property type="match status" value="1"/>
</dbReference>